<accession>A0A238VLD6</accession>
<organism evidence="1 2">
    <name type="scientific">Actinomadura mexicana</name>
    <dbReference type="NCBI Taxonomy" id="134959"/>
    <lineage>
        <taxon>Bacteria</taxon>
        <taxon>Bacillati</taxon>
        <taxon>Actinomycetota</taxon>
        <taxon>Actinomycetes</taxon>
        <taxon>Streptosporangiales</taxon>
        <taxon>Thermomonosporaceae</taxon>
        <taxon>Actinomadura</taxon>
    </lineage>
</organism>
<proteinExistence type="predicted"/>
<dbReference type="EMBL" id="FZNP01000002">
    <property type="protein sequence ID" value="SNR35001.1"/>
    <property type="molecule type" value="Genomic_DNA"/>
</dbReference>
<dbReference type="OrthoDB" id="3478678at2"/>
<dbReference type="RefSeq" id="WP_143226919.1">
    <property type="nucleotide sequence ID" value="NZ_FZNP01000002.1"/>
</dbReference>
<name>A0A238VLD6_9ACTN</name>
<reference evidence="2" key="1">
    <citation type="submission" date="2017-06" db="EMBL/GenBank/DDBJ databases">
        <authorList>
            <person name="Varghese N."/>
            <person name="Submissions S."/>
        </authorList>
    </citation>
    <scope>NUCLEOTIDE SEQUENCE [LARGE SCALE GENOMIC DNA]</scope>
    <source>
        <strain evidence="2">DSM 44485</strain>
    </source>
</reference>
<evidence type="ECO:0000313" key="1">
    <source>
        <dbReference type="EMBL" id="SNR35001.1"/>
    </source>
</evidence>
<dbReference type="AlphaFoldDB" id="A0A238VLD6"/>
<protein>
    <submittedName>
        <fullName evidence="1">Uncharacterized protein</fullName>
    </submittedName>
</protein>
<keyword evidence="2" id="KW-1185">Reference proteome</keyword>
<sequence>MAATFSNREATRMDEQQRAYAMGRLAALKPKLDARGLVCALNGAQLTVSEVGAGPVLDTITCRPRVTDFGRWWYFDRGGNPINEADDVTGAALTIATNVRKRIGAAGGGRRG</sequence>
<gene>
    <name evidence="1" type="ORF">SAMN06265355_1029</name>
</gene>
<evidence type="ECO:0000313" key="2">
    <source>
        <dbReference type="Proteomes" id="UP000198420"/>
    </source>
</evidence>
<dbReference type="Proteomes" id="UP000198420">
    <property type="component" value="Unassembled WGS sequence"/>
</dbReference>